<feature type="transmembrane region" description="Helical" evidence="1">
    <location>
        <begin position="46"/>
        <end position="64"/>
    </location>
</feature>
<comment type="caution">
    <text evidence="2">The sequence shown here is derived from an EMBL/GenBank/DDBJ whole genome shotgun (WGS) entry which is preliminary data.</text>
</comment>
<dbReference type="OrthoDB" id="10248901at2759"/>
<keyword evidence="1" id="KW-0472">Membrane</keyword>
<keyword evidence="1" id="KW-0812">Transmembrane</keyword>
<evidence type="ECO:0000313" key="2">
    <source>
        <dbReference type="EMBL" id="KWX14215.1"/>
    </source>
</evidence>
<gene>
    <name evidence="2" type="ORF">QR46_1775</name>
</gene>
<keyword evidence="1" id="KW-1133">Transmembrane helix</keyword>
<dbReference type="EMBL" id="JXTI01000040">
    <property type="protein sequence ID" value="KWX14215.1"/>
    <property type="molecule type" value="Genomic_DNA"/>
</dbReference>
<organism evidence="2 3">
    <name type="scientific">Giardia duodenalis assemblage B</name>
    <dbReference type="NCBI Taxonomy" id="1394984"/>
    <lineage>
        <taxon>Eukaryota</taxon>
        <taxon>Metamonada</taxon>
        <taxon>Diplomonadida</taxon>
        <taxon>Hexamitidae</taxon>
        <taxon>Giardiinae</taxon>
        <taxon>Giardia</taxon>
    </lineage>
</organism>
<evidence type="ECO:0000313" key="3">
    <source>
        <dbReference type="Proteomes" id="UP000070089"/>
    </source>
</evidence>
<name>A0A132NVW5_GIAIN</name>
<reference evidence="2 3" key="1">
    <citation type="journal article" date="2015" name="Mol. Biochem. Parasitol.">
        <title>Identification of polymorphic genes for use in assemblage B genotyping assays through comparative genomics of multiple assemblage B Giardia duodenalis isolates.</title>
        <authorList>
            <person name="Wielinga C."/>
            <person name="Thompson R.C."/>
            <person name="Monis P."/>
            <person name="Ryan U."/>
        </authorList>
    </citation>
    <scope>NUCLEOTIDE SEQUENCE [LARGE SCALE GENOMIC DNA]</scope>
    <source>
        <strain evidence="2 3">BAH15c1</strain>
    </source>
</reference>
<dbReference type="VEuPathDB" id="GiardiaDB:QR46_1775"/>
<feature type="transmembrane region" description="Helical" evidence="1">
    <location>
        <begin position="21"/>
        <end position="40"/>
    </location>
</feature>
<proteinExistence type="predicted"/>
<accession>A0A132NVW5</accession>
<evidence type="ECO:0000256" key="1">
    <source>
        <dbReference type="SAM" id="Phobius"/>
    </source>
</evidence>
<sequence>MTVSAEDGLPKWLQEGAGTKVIGCVYISSVTLIGLGAYLSYYQPPLGIPFLVLSICFFIAWYLFEHEYRPCNLQLGGTLPAELPEQEESRESKTDK</sequence>
<dbReference type="AlphaFoldDB" id="A0A132NVW5"/>
<dbReference type="Proteomes" id="UP000070089">
    <property type="component" value="Unassembled WGS sequence"/>
</dbReference>
<protein>
    <submittedName>
        <fullName evidence="2">Uncharacterized protein</fullName>
    </submittedName>
</protein>